<dbReference type="Gene3D" id="3.40.190.150">
    <property type="entry name" value="Bordetella uptake gene, domain 1"/>
    <property type="match status" value="1"/>
</dbReference>
<dbReference type="PANTHER" id="PTHR42928:SF5">
    <property type="entry name" value="BLR1237 PROTEIN"/>
    <property type="match status" value="1"/>
</dbReference>
<protein>
    <submittedName>
        <fullName evidence="3">Tripartite tricarboxylate transporter substrate binding protein</fullName>
    </submittedName>
</protein>
<dbReference type="Gene3D" id="3.40.190.10">
    <property type="entry name" value="Periplasmic binding protein-like II"/>
    <property type="match status" value="1"/>
</dbReference>
<reference evidence="3" key="2">
    <citation type="journal article" date="2021" name="Syst. Appl. Microbiol.">
        <title>Roseomonas hellenica sp. nov., isolated from roots of wild-growing Alkanna tinctoria.</title>
        <authorList>
            <person name="Rat A."/>
            <person name="Naranjo H.D."/>
            <person name="Lebbe L."/>
            <person name="Cnockaert M."/>
            <person name="Krigas N."/>
            <person name="Grigoriadou K."/>
            <person name="Maloupa E."/>
            <person name="Willems A."/>
        </authorList>
    </citation>
    <scope>NUCLEOTIDE SEQUENCE</scope>
    <source>
        <strain evidence="3">LMG 28251</strain>
    </source>
</reference>
<organism evidence="3 4">
    <name type="scientific">Plastoroseomonas arctica</name>
    <dbReference type="NCBI Taxonomy" id="1509237"/>
    <lineage>
        <taxon>Bacteria</taxon>
        <taxon>Pseudomonadati</taxon>
        <taxon>Pseudomonadota</taxon>
        <taxon>Alphaproteobacteria</taxon>
        <taxon>Acetobacterales</taxon>
        <taxon>Acetobacteraceae</taxon>
        <taxon>Plastoroseomonas</taxon>
    </lineage>
</organism>
<dbReference type="PANTHER" id="PTHR42928">
    <property type="entry name" value="TRICARBOXYLATE-BINDING PROTEIN"/>
    <property type="match status" value="1"/>
</dbReference>
<evidence type="ECO:0000256" key="2">
    <source>
        <dbReference type="SAM" id="SignalP"/>
    </source>
</evidence>
<sequence>MTNATLSRRAALAGIAATSLARPALSQAAFPSRPIRMIIPWAAGGTTDVQMRAICEATSRRIGQPVIADNRPGAGGTLGPAALLNLPPDGYTLAQIPISVFRYPHMTARPTFDPLSDFTYVAHLTGYLFGIVVKADAPWRTIGEFLDFAKANPGVVNYGSPGVGTSLHITMEQIAGQRGIEWTHVPFRGIAENMPALLGGQVHAVADSSGWTPLVEAGQLRLLCSWGPERAKRFPNVPTLRESGIDIVSASPYGVAGPKGMDPGVVRVLQEAFRAAMDDPQHVSVLDRFDMPPMFMPAAEYDAFARRQFADEGVMIRRMNLRL</sequence>
<dbReference type="RefSeq" id="WP_211876086.1">
    <property type="nucleotide sequence ID" value="NZ_JAAEDH010000028.1"/>
</dbReference>
<reference evidence="3" key="1">
    <citation type="submission" date="2020-01" db="EMBL/GenBank/DDBJ databases">
        <authorList>
            <person name="Rat A."/>
        </authorList>
    </citation>
    <scope>NUCLEOTIDE SEQUENCE</scope>
    <source>
        <strain evidence="3">LMG 28251</strain>
    </source>
</reference>
<dbReference type="AlphaFoldDB" id="A0AAF1KUW1"/>
<accession>A0AAF1KUW1</accession>
<feature type="signal peptide" evidence="2">
    <location>
        <begin position="1"/>
        <end position="28"/>
    </location>
</feature>
<keyword evidence="4" id="KW-1185">Reference proteome</keyword>
<evidence type="ECO:0000256" key="1">
    <source>
        <dbReference type="ARBA" id="ARBA00006987"/>
    </source>
</evidence>
<dbReference type="EMBL" id="JAAEDH010000028">
    <property type="protein sequence ID" value="MBR0657222.1"/>
    <property type="molecule type" value="Genomic_DNA"/>
</dbReference>
<name>A0AAF1KUW1_9PROT</name>
<dbReference type="Proteomes" id="UP001196068">
    <property type="component" value="Unassembled WGS sequence"/>
</dbReference>
<dbReference type="Pfam" id="PF03401">
    <property type="entry name" value="TctC"/>
    <property type="match status" value="1"/>
</dbReference>
<comment type="caution">
    <text evidence="3">The sequence shown here is derived from an EMBL/GenBank/DDBJ whole genome shotgun (WGS) entry which is preliminary data.</text>
</comment>
<evidence type="ECO:0000313" key="4">
    <source>
        <dbReference type="Proteomes" id="UP001196068"/>
    </source>
</evidence>
<dbReference type="InterPro" id="IPR042100">
    <property type="entry name" value="Bug_dom1"/>
</dbReference>
<dbReference type="PIRSF" id="PIRSF017082">
    <property type="entry name" value="YflP"/>
    <property type="match status" value="1"/>
</dbReference>
<comment type="similarity">
    <text evidence="1">Belongs to the UPF0065 (bug) family.</text>
</comment>
<keyword evidence="2" id="KW-0732">Signal</keyword>
<dbReference type="SUPFAM" id="SSF53850">
    <property type="entry name" value="Periplasmic binding protein-like II"/>
    <property type="match status" value="1"/>
</dbReference>
<feature type="chain" id="PRO_5042235589" evidence="2">
    <location>
        <begin position="29"/>
        <end position="323"/>
    </location>
</feature>
<proteinExistence type="inferred from homology"/>
<dbReference type="CDD" id="cd07012">
    <property type="entry name" value="PBP2_Bug_TTT"/>
    <property type="match status" value="1"/>
</dbReference>
<evidence type="ECO:0000313" key="3">
    <source>
        <dbReference type="EMBL" id="MBR0657222.1"/>
    </source>
</evidence>
<dbReference type="InterPro" id="IPR005064">
    <property type="entry name" value="BUG"/>
</dbReference>
<gene>
    <name evidence="3" type="ORF">GXW79_19255</name>
</gene>